<dbReference type="Gene3D" id="3.40.250.10">
    <property type="entry name" value="Rhodanese-like domain"/>
    <property type="match status" value="1"/>
</dbReference>
<dbReference type="Proteomes" id="UP001596356">
    <property type="component" value="Unassembled WGS sequence"/>
</dbReference>
<accession>A0ABW2ASX0</accession>
<sequence length="140" mass="14923">MTESAPTYAGDVTPAEAYALLEEEPNATLVDVRTRAEWTYVGLPDLSGIGKQVVTVEWLNYPDGEVNPDFVDQVRAATPDGGPILLLCRSGVRSVAAAQALTAAGLPNSFNIVEGFEGGLDKDGHRAVNGWKLAGLPWRQ</sequence>
<dbReference type="InterPro" id="IPR036873">
    <property type="entry name" value="Rhodanese-like_dom_sf"/>
</dbReference>
<dbReference type="EMBL" id="JBHSWJ010000002">
    <property type="protein sequence ID" value="MFC6714089.1"/>
    <property type="molecule type" value="Genomic_DNA"/>
</dbReference>
<dbReference type="PROSITE" id="PS50206">
    <property type="entry name" value="RHODANESE_3"/>
    <property type="match status" value="1"/>
</dbReference>
<protein>
    <submittedName>
        <fullName evidence="2">Rhodanese-like domain-containing protein</fullName>
    </submittedName>
</protein>
<name>A0ABW2ASX0_9MICO</name>
<evidence type="ECO:0000313" key="3">
    <source>
        <dbReference type="Proteomes" id="UP001596356"/>
    </source>
</evidence>
<evidence type="ECO:0000313" key="2">
    <source>
        <dbReference type="EMBL" id="MFC6714089.1"/>
    </source>
</evidence>
<dbReference type="Pfam" id="PF00581">
    <property type="entry name" value="Rhodanese"/>
    <property type="match status" value="1"/>
</dbReference>
<comment type="caution">
    <text evidence="2">The sequence shown here is derived from an EMBL/GenBank/DDBJ whole genome shotgun (WGS) entry which is preliminary data.</text>
</comment>
<dbReference type="PANTHER" id="PTHR47377">
    <property type="entry name" value="RHODANESE-LIKE DOMAIN-CONTAINING PROTEIN 4, CHLOROPLASTIC"/>
    <property type="match status" value="1"/>
</dbReference>
<evidence type="ECO:0000259" key="1">
    <source>
        <dbReference type="PROSITE" id="PS50206"/>
    </source>
</evidence>
<reference evidence="3" key="1">
    <citation type="journal article" date="2019" name="Int. J. Syst. Evol. Microbiol.">
        <title>The Global Catalogue of Microorganisms (GCM) 10K type strain sequencing project: providing services to taxonomists for standard genome sequencing and annotation.</title>
        <authorList>
            <consortium name="The Broad Institute Genomics Platform"/>
            <consortium name="The Broad Institute Genome Sequencing Center for Infectious Disease"/>
            <person name="Wu L."/>
            <person name="Ma J."/>
        </authorList>
    </citation>
    <scope>NUCLEOTIDE SEQUENCE [LARGE SCALE GENOMIC DNA]</scope>
    <source>
        <strain evidence="3">NBRC 106593</strain>
    </source>
</reference>
<dbReference type="SMART" id="SM00450">
    <property type="entry name" value="RHOD"/>
    <property type="match status" value="1"/>
</dbReference>
<keyword evidence="3" id="KW-1185">Reference proteome</keyword>
<organism evidence="2 3">
    <name type="scientific">Branchiibius cervicis</name>
    <dbReference type="NCBI Taxonomy" id="908252"/>
    <lineage>
        <taxon>Bacteria</taxon>
        <taxon>Bacillati</taxon>
        <taxon>Actinomycetota</taxon>
        <taxon>Actinomycetes</taxon>
        <taxon>Micrococcales</taxon>
        <taxon>Dermacoccaceae</taxon>
        <taxon>Branchiibius</taxon>
    </lineage>
</organism>
<dbReference type="RefSeq" id="WP_377822326.1">
    <property type="nucleotide sequence ID" value="NZ_JBHSWJ010000002.1"/>
</dbReference>
<dbReference type="PANTHER" id="PTHR47377:SF1">
    <property type="entry name" value="RHODANESE-LIKE DOMAIN-CONTAINING PROTEIN 4, CHLOROPLASTIC"/>
    <property type="match status" value="1"/>
</dbReference>
<gene>
    <name evidence="2" type="ORF">ACFQBT_09815</name>
</gene>
<dbReference type="SUPFAM" id="SSF52821">
    <property type="entry name" value="Rhodanese/Cell cycle control phosphatase"/>
    <property type="match status" value="1"/>
</dbReference>
<dbReference type="InterPro" id="IPR044240">
    <property type="entry name" value="STR4-like"/>
</dbReference>
<proteinExistence type="predicted"/>
<dbReference type="InterPro" id="IPR001763">
    <property type="entry name" value="Rhodanese-like_dom"/>
</dbReference>
<feature type="domain" description="Rhodanese" evidence="1">
    <location>
        <begin position="23"/>
        <end position="128"/>
    </location>
</feature>